<name>A0A6S7FJS2_PARCT</name>
<gene>
    <name evidence="1" type="ORF">PACLA_8A042528</name>
</gene>
<reference evidence="1" key="1">
    <citation type="submission" date="2020-04" db="EMBL/GenBank/DDBJ databases">
        <authorList>
            <person name="Alioto T."/>
            <person name="Alioto T."/>
            <person name="Gomez Garrido J."/>
        </authorList>
    </citation>
    <scope>NUCLEOTIDE SEQUENCE</scope>
    <source>
        <strain evidence="1">A484AB</strain>
    </source>
</reference>
<evidence type="ECO:0000313" key="2">
    <source>
        <dbReference type="Proteomes" id="UP001152795"/>
    </source>
</evidence>
<sequence length="113" mass="12902">MAEDDNVYQFLKVAIQSKLWKKHGNNPRVSRLLGVASNLSVVGKIILYIREETVKKMERIATQESKKYYALIEGMLNAYLAIPHPAKGKSPFELMFGRKVRLEVLPEISEKPT</sequence>
<accession>A0A6S7FJS2</accession>
<organism evidence="1 2">
    <name type="scientific">Paramuricea clavata</name>
    <name type="common">Red gorgonian</name>
    <name type="synonym">Violescent sea-whip</name>
    <dbReference type="NCBI Taxonomy" id="317549"/>
    <lineage>
        <taxon>Eukaryota</taxon>
        <taxon>Metazoa</taxon>
        <taxon>Cnidaria</taxon>
        <taxon>Anthozoa</taxon>
        <taxon>Octocorallia</taxon>
        <taxon>Malacalcyonacea</taxon>
        <taxon>Plexauridae</taxon>
        <taxon>Paramuricea</taxon>
    </lineage>
</organism>
<dbReference type="Proteomes" id="UP001152795">
    <property type="component" value="Unassembled WGS sequence"/>
</dbReference>
<dbReference type="OrthoDB" id="116216at2759"/>
<keyword evidence="2" id="KW-1185">Reference proteome</keyword>
<evidence type="ECO:0000313" key="1">
    <source>
        <dbReference type="EMBL" id="CAB3977612.1"/>
    </source>
</evidence>
<dbReference type="EMBL" id="CACRXK020000058">
    <property type="protein sequence ID" value="CAB3977612.1"/>
    <property type="molecule type" value="Genomic_DNA"/>
</dbReference>
<protein>
    <submittedName>
        <fullName evidence="1">Uncharacterized protein</fullName>
    </submittedName>
</protein>
<dbReference type="AlphaFoldDB" id="A0A6S7FJS2"/>
<comment type="caution">
    <text evidence="1">The sequence shown here is derived from an EMBL/GenBank/DDBJ whole genome shotgun (WGS) entry which is preliminary data.</text>
</comment>
<proteinExistence type="predicted"/>